<evidence type="ECO:0008006" key="5">
    <source>
        <dbReference type="Google" id="ProtNLM"/>
    </source>
</evidence>
<sequence>MPSSSPHLSSSVQDSKKLEGSNQRKKVTNKRKEDQEQNEADTNTTTTNSHQNQPNTDLIEKLSISPLKRNQHDQTIEVNGQLYAPVQRENPKSKKGSQQLNKSDWCSGPPMTWSDQHEKENINCKTTDTIPTPVNYCYLQESNISTPKRNIEQLNRSNEHRKKIRHDETAADNHQHHQNITTNDQGYKSLRTSNVQPSKTHALPFEQLKRAVGHNLPCFLIDFDNNIAFRQLPSAIIACDMIQEHFIKNKISINDFSVASFIGHRLKLGVNNMEDYSKLIRTEKWPSTINGKKVSIVKPKFVPECFTLVVRYVPRQVSIDLVTEEIKRSISSADNFKQIMYSFNRPTNDYRFTVADLTEFEGALKFGRLCIANRFHPITQYLPANKLTFCTLCWKIGHTRLACNTQEQKCRICLDKFNQEHISICSGIPQCAQCGLNHQSLDPMCSFIQNYRQKLNYEVKQAVQGGRFIRRGVQRYHHQQPVPPLESTSQYDTNFPPLPNNNNNMSQINKPVNKGRSGSYSQLTTNAILMESNTLINKIEKMHQELKKDISSLNESIIQKLDVKIELNSSNIQLHQVNLSQINSTMISLLKKVIVPLVKNIKDLKVETKNQILTAIQVLEKPLNIQAEELRKKYKYQVESQQRNRLEPSSITMVNEENNNQSPLSTSTEEPHKMDQSDTEGGIIPN</sequence>
<feature type="compositionally biased region" description="Polar residues" evidence="2">
    <location>
        <begin position="641"/>
        <end position="668"/>
    </location>
</feature>
<feature type="compositionally biased region" description="Low complexity" evidence="2">
    <location>
        <begin position="40"/>
        <end position="56"/>
    </location>
</feature>
<dbReference type="EMBL" id="CAJNOW010008242">
    <property type="protein sequence ID" value="CAF1532800.1"/>
    <property type="molecule type" value="Genomic_DNA"/>
</dbReference>
<protein>
    <recommendedName>
        <fullName evidence="5">Gag-like protein</fullName>
    </recommendedName>
</protein>
<evidence type="ECO:0000256" key="2">
    <source>
        <dbReference type="SAM" id="MobiDB-lite"/>
    </source>
</evidence>
<reference evidence="3" key="1">
    <citation type="submission" date="2021-02" db="EMBL/GenBank/DDBJ databases">
        <authorList>
            <person name="Nowell W R."/>
        </authorList>
    </citation>
    <scope>NUCLEOTIDE SEQUENCE</scope>
</reference>
<proteinExistence type="predicted"/>
<evidence type="ECO:0000256" key="1">
    <source>
        <dbReference type="SAM" id="Coils"/>
    </source>
</evidence>
<feature type="region of interest" description="Disordered" evidence="2">
    <location>
        <begin position="82"/>
        <end position="114"/>
    </location>
</feature>
<feature type="coiled-coil region" evidence="1">
    <location>
        <begin position="529"/>
        <end position="556"/>
    </location>
</feature>
<feature type="region of interest" description="Disordered" evidence="2">
    <location>
        <begin position="641"/>
        <end position="686"/>
    </location>
</feature>
<evidence type="ECO:0000313" key="3">
    <source>
        <dbReference type="EMBL" id="CAF1532800.1"/>
    </source>
</evidence>
<organism evidence="3 4">
    <name type="scientific">Rotaria magnacalcarata</name>
    <dbReference type="NCBI Taxonomy" id="392030"/>
    <lineage>
        <taxon>Eukaryota</taxon>
        <taxon>Metazoa</taxon>
        <taxon>Spiralia</taxon>
        <taxon>Gnathifera</taxon>
        <taxon>Rotifera</taxon>
        <taxon>Eurotatoria</taxon>
        <taxon>Bdelloidea</taxon>
        <taxon>Philodinida</taxon>
        <taxon>Philodinidae</taxon>
        <taxon>Rotaria</taxon>
    </lineage>
</organism>
<feature type="compositionally biased region" description="Low complexity" evidence="2">
    <location>
        <begin position="1"/>
        <end position="13"/>
    </location>
</feature>
<name>A0A815VJI2_9BILA</name>
<evidence type="ECO:0000313" key="4">
    <source>
        <dbReference type="Proteomes" id="UP000663834"/>
    </source>
</evidence>
<dbReference type="Proteomes" id="UP000663834">
    <property type="component" value="Unassembled WGS sequence"/>
</dbReference>
<dbReference type="OrthoDB" id="10009430at2759"/>
<keyword evidence="1" id="KW-0175">Coiled coil</keyword>
<comment type="caution">
    <text evidence="3">The sequence shown here is derived from an EMBL/GenBank/DDBJ whole genome shotgun (WGS) entry which is preliminary data.</text>
</comment>
<accession>A0A815VJI2</accession>
<dbReference type="AlphaFoldDB" id="A0A815VJI2"/>
<feature type="region of interest" description="Disordered" evidence="2">
    <location>
        <begin position="1"/>
        <end position="56"/>
    </location>
</feature>
<gene>
    <name evidence="3" type="ORF">KQP761_LOCUS16414</name>
</gene>